<sequence length="43" mass="4840">MFSLLFVIGFNCIDMAKLAKKNCTAKYFTCKWVRGYGRNAAAS</sequence>
<accession>G6AYL6</accession>
<evidence type="ECO:0000313" key="2">
    <source>
        <dbReference type="Proteomes" id="UP000004407"/>
    </source>
</evidence>
<gene>
    <name evidence="1" type="ORF">HMPREF0673_01727</name>
</gene>
<organism evidence="1 2">
    <name type="scientific">Leyella stercorea DSM 18206</name>
    <dbReference type="NCBI Taxonomy" id="1002367"/>
    <lineage>
        <taxon>Bacteria</taxon>
        <taxon>Pseudomonadati</taxon>
        <taxon>Bacteroidota</taxon>
        <taxon>Bacteroidia</taxon>
        <taxon>Bacteroidales</taxon>
        <taxon>Prevotellaceae</taxon>
        <taxon>Leyella</taxon>
    </lineage>
</organism>
<name>G6AYL6_9BACT</name>
<evidence type="ECO:0000313" key="1">
    <source>
        <dbReference type="EMBL" id="EHJ39095.1"/>
    </source>
</evidence>
<protein>
    <submittedName>
        <fullName evidence="1">Uncharacterized protein</fullName>
    </submittedName>
</protein>
<reference evidence="1 2" key="1">
    <citation type="submission" date="2011-08" db="EMBL/GenBank/DDBJ databases">
        <authorList>
            <person name="Weinstock G."/>
            <person name="Sodergren E."/>
            <person name="Clifton S."/>
            <person name="Fulton L."/>
            <person name="Fulton B."/>
            <person name="Courtney L."/>
            <person name="Fronick C."/>
            <person name="Harrison M."/>
            <person name="Strong C."/>
            <person name="Farmer C."/>
            <person name="Delahaunty K."/>
            <person name="Markovic C."/>
            <person name="Hall O."/>
            <person name="Minx P."/>
            <person name="Tomlinson C."/>
            <person name="Mitreva M."/>
            <person name="Hou S."/>
            <person name="Chen J."/>
            <person name="Wollam A."/>
            <person name="Pepin K.H."/>
            <person name="Johnson M."/>
            <person name="Bhonagiri V."/>
            <person name="Zhang X."/>
            <person name="Suruliraj S."/>
            <person name="Warren W."/>
            <person name="Chinwalla A."/>
            <person name="Mardis E.R."/>
            <person name="Wilson R.K."/>
        </authorList>
    </citation>
    <scope>NUCLEOTIDE SEQUENCE [LARGE SCALE GENOMIC DNA]</scope>
    <source>
        <strain evidence="1 2">DSM 18206</strain>
    </source>
</reference>
<proteinExistence type="predicted"/>
<dbReference type="HOGENOM" id="CLU_3237847_0_0_10"/>
<comment type="caution">
    <text evidence="1">The sequence shown here is derived from an EMBL/GenBank/DDBJ whole genome shotgun (WGS) entry which is preliminary data.</text>
</comment>
<dbReference type="Proteomes" id="UP000004407">
    <property type="component" value="Unassembled WGS sequence"/>
</dbReference>
<dbReference type="EMBL" id="AFZZ01000155">
    <property type="protein sequence ID" value="EHJ39095.1"/>
    <property type="molecule type" value="Genomic_DNA"/>
</dbReference>
<dbReference type="AlphaFoldDB" id="G6AYL6"/>